<comment type="caution">
    <text evidence="1">The sequence shown here is derived from an EMBL/GenBank/DDBJ whole genome shotgun (WGS) entry which is preliminary data.</text>
</comment>
<sequence>MWHVDFNDISCTALRLLPVERPEIPAPEYDIEEVTIAGRDGTLHIDNRRYKQIEIPIEFNYIGEERKWAQTWRAAKKWLSARDVPLTLQDDPDCYYHVYYVKLDANKRVTKRIGRFKAAFICAPYMFLKSGNLERKQEFEPVCLSTARGEPILDASGTRLFSTCMSKTLVNAMDTCHPLYRVVGNGICSFSINGNWMHADVKGELIIDTELQAAYRQDGVKMNQKVTGDYTKLYLLPGQNELMTGSEFDFYITPRWRAL</sequence>
<dbReference type="RefSeq" id="WP_186971143.1">
    <property type="nucleotide sequence ID" value="NZ_JACOOU010000018.1"/>
</dbReference>
<evidence type="ECO:0000313" key="2">
    <source>
        <dbReference type="Proteomes" id="UP000654573"/>
    </source>
</evidence>
<dbReference type="Proteomes" id="UP000654573">
    <property type="component" value="Unassembled WGS sequence"/>
</dbReference>
<dbReference type="EMBL" id="JACOOU010000018">
    <property type="protein sequence ID" value="MBC5675571.1"/>
    <property type="molecule type" value="Genomic_DNA"/>
</dbReference>
<proteinExistence type="predicted"/>
<dbReference type="Gene3D" id="2.40.30.200">
    <property type="match status" value="1"/>
</dbReference>
<evidence type="ECO:0000313" key="1">
    <source>
        <dbReference type="EMBL" id="MBC5675571.1"/>
    </source>
</evidence>
<organism evidence="1 2">
    <name type="scientific">Blautia celeris</name>
    <dbReference type="NCBI Taxonomy" id="2763026"/>
    <lineage>
        <taxon>Bacteria</taxon>
        <taxon>Bacillati</taxon>
        <taxon>Bacillota</taxon>
        <taxon>Clostridia</taxon>
        <taxon>Lachnospirales</taxon>
        <taxon>Lachnospiraceae</taxon>
        <taxon>Blautia</taxon>
    </lineage>
</organism>
<reference evidence="1 2" key="1">
    <citation type="submission" date="2020-08" db="EMBL/GenBank/DDBJ databases">
        <title>Genome public.</title>
        <authorList>
            <person name="Liu C."/>
            <person name="Sun Q."/>
        </authorList>
    </citation>
    <scope>NUCLEOTIDE SEQUENCE [LARGE SCALE GENOMIC DNA]</scope>
    <source>
        <strain evidence="1 2">NSJ-34</strain>
    </source>
</reference>
<protein>
    <submittedName>
        <fullName evidence="1">Phage tail family protein</fullName>
    </submittedName>
</protein>
<accession>A0ABR7FMC7</accession>
<gene>
    <name evidence="1" type="ORF">H8S76_25395</name>
</gene>
<keyword evidence="2" id="KW-1185">Reference proteome</keyword>
<dbReference type="NCBIfam" id="TIGR01633">
    <property type="entry name" value="phi3626_gp14_N"/>
    <property type="match status" value="1"/>
</dbReference>
<name>A0ABR7FMC7_9FIRM</name>
<dbReference type="InterPro" id="IPR006520">
    <property type="entry name" value="Dit_BPSPP_N"/>
</dbReference>